<dbReference type="AlphaFoldDB" id="A0A376ABQ4"/>
<evidence type="ECO:0000256" key="2">
    <source>
        <dbReference type="ARBA" id="ARBA00022475"/>
    </source>
</evidence>
<sequence>MVDNNDSFIREVNEELRSDQFRSAWKNYGRFVIALALLIVVGTAGYRGYEYWHESQSSDAGDKFLAALTLANEGKADEAQAALAALETDGYGAYAVLARMRSATVEAEKGDATGAIKAFSEIGKDSSVPVVIRDVARMRAAWLLIDAGTYEQVSAEVEAMATPRDALRHSAREALGLAAYKAGDMTKAREWFTQITEDTEAPRNVASRAQMMLDTIKASGKAP</sequence>
<name>A0A376ABQ4_9HYPH</name>
<feature type="domain" description="Ancillary SecYEG translocon subunit/Cell division coordinator CpoB TPR" evidence="10">
    <location>
        <begin position="25"/>
        <end position="215"/>
    </location>
</feature>
<protein>
    <recommendedName>
        <fullName evidence="8">Ancillary SecYEG translocon subunit</fullName>
    </recommendedName>
</protein>
<keyword evidence="12" id="KW-1185">Reference proteome</keyword>
<evidence type="ECO:0000313" key="12">
    <source>
        <dbReference type="Proteomes" id="UP000254764"/>
    </source>
</evidence>
<evidence type="ECO:0000256" key="6">
    <source>
        <dbReference type="ARBA" id="ARBA00023186"/>
    </source>
</evidence>
<evidence type="ECO:0000256" key="3">
    <source>
        <dbReference type="ARBA" id="ARBA00022692"/>
    </source>
</evidence>
<organism evidence="11 12">
    <name type="scientific">Ciceribacter selenitireducens ATCC BAA-1503</name>
    <dbReference type="NCBI Taxonomy" id="1336235"/>
    <lineage>
        <taxon>Bacteria</taxon>
        <taxon>Pseudomonadati</taxon>
        <taxon>Pseudomonadota</taxon>
        <taxon>Alphaproteobacteria</taxon>
        <taxon>Hyphomicrobiales</taxon>
        <taxon>Rhizobiaceae</taxon>
        <taxon>Ciceribacter</taxon>
    </lineage>
</organism>
<evidence type="ECO:0000256" key="9">
    <source>
        <dbReference type="SAM" id="Phobius"/>
    </source>
</evidence>
<keyword evidence="2" id="KW-1003">Cell membrane</keyword>
<dbReference type="InterPro" id="IPR011990">
    <property type="entry name" value="TPR-like_helical_dom_sf"/>
</dbReference>
<dbReference type="Pfam" id="PF09976">
    <property type="entry name" value="TPR_21"/>
    <property type="match status" value="1"/>
</dbReference>
<dbReference type="GO" id="GO:0005886">
    <property type="term" value="C:plasma membrane"/>
    <property type="evidence" value="ECO:0007669"/>
    <property type="project" value="UniProtKB-SubCell"/>
</dbReference>
<feature type="transmembrane region" description="Helical" evidence="9">
    <location>
        <begin position="28"/>
        <end position="46"/>
    </location>
</feature>
<evidence type="ECO:0000256" key="8">
    <source>
        <dbReference type="ARBA" id="ARBA00024235"/>
    </source>
</evidence>
<evidence type="ECO:0000259" key="10">
    <source>
        <dbReference type="Pfam" id="PF09976"/>
    </source>
</evidence>
<dbReference type="EMBL" id="UEYP01000019">
    <property type="protein sequence ID" value="SSC65242.1"/>
    <property type="molecule type" value="Genomic_DNA"/>
</dbReference>
<dbReference type="STRING" id="1336235.GCA_000518785_02017"/>
<accession>A0A376ABQ4</accession>
<comment type="similarity">
    <text evidence="7">Belongs to the YfgM family.</text>
</comment>
<evidence type="ECO:0000256" key="1">
    <source>
        <dbReference type="ARBA" id="ARBA00004401"/>
    </source>
</evidence>
<dbReference type="InterPro" id="IPR026039">
    <property type="entry name" value="YfgM"/>
</dbReference>
<dbReference type="PANTHER" id="PTHR38035:SF1">
    <property type="entry name" value="ANCILLARY SECYEG TRANSLOCON SUBUNIT"/>
    <property type="match status" value="1"/>
</dbReference>
<proteinExistence type="inferred from homology"/>
<keyword evidence="6" id="KW-0143">Chaperone</keyword>
<gene>
    <name evidence="11" type="ORF">RHIZ70_950</name>
</gene>
<evidence type="ECO:0000313" key="11">
    <source>
        <dbReference type="EMBL" id="SSC65242.1"/>
    </source>
</evidence>
<reference evidence="12" key="1">
    <citation type="submission" date="2018-07" db="EMBL/GenBank/DDBJ databases">
        <authorList>
            <person name="Peiro R."/>
            <person name="Begona"/>
            <person name="Cbmso G."/>
            <person name="Lopez M."/>
            <person name="Gonzalez S."/>
        </authorList>
    </citation>
    <scope>NUCLEOTIDE SEQUENCE [LARGE SCALE GENOMIC DNA]</scope>
</reference>
<dbReference type="RefSeq" id="WP_115672392.1">
    <property type="nucleotide sequence ID" value="NZ_UEYP01000019.1"/>
</dbReference>
<dbReference type="OrthoDB" id="7173339at2"/>
<evidence type="ECO:0000256" key="7">
    <source>
        <dbReference type="ARBA" id="ARBA00024197"/>
    </source>
</evidence>
<keyword evidence="3 9" id="KW-0812">Transmembrane</keyword>
<keyword evidence="5 9" id="KW-0472">Membrane</keyword>
<evidence type="ECO:0000256" key="5">
    <source>
        <dbReference type="ARBA" id="ARBA00023136"/>
    </source>
</evidence>
<dbReference type="Gene3D" id="1.25.40.10">
    <property type="entry name" value="Tetratricopeptide repeat domain"/>
    <property type="match status" value="1"/>
</dbReference>
<dbReference type="GO" id="GO:0044877">
    <property type="term" value="F:protein-containing complex binding"/>
    <property type="evidence" value="ECO:0007669"/>
    <property type="project" value="InterPro"/>
</dbReference>
<dbReference type="InterPro" id="IPR018704">
    <property type="entry name" value="SecYEG/CpoB_TPR"/>
</dbReference>
<comment type="subcellular location">
    <subcellularLocation>
        <location evidence="1">Cell membrane</location>
        <topology evidence="1">Single-pass type II membrane protein</topology>
    </subcellularLocation>
</comment>
<evidence type="ECO:0000256" key="4">
    <source>
        <dbReference type="ARBA" id="ARBA00022989"/>
    </source>
</evidence>
<dbReference type="Proteomes" id="UP000254764">
    <property type="component" value="Unassembled WGS sequence"/>
</dbReference>
<keyword evidence="4 9" id="KW-1133">Transmembrane helix</keyword>
<dbReference type="PANTHER" id="PTHR38035">
    <property type="entry name" value="UPF0070 PROTEIN YFGM"/>
    <property type="match status" value="1"/>
</dbReference>